<dbReference type="GO" id="GO:0048500">
    <property type="term" value="C:signal recognition particle"/>
    <property type="evidence" value="ECO:0007669"/>
    <property type="project" value="UniProtKB-UniRule"/>
</dbReference>
<dbReference type="GO" id="GO:0008312">
    <property type="term" value="F:7S RNA binding"/>
    <property type="evidence" value="ECO:0007669"/>
    <property type="project" value="InterPro"/>
</dbReference>
<evidence type="ECO:0000256" key="9">
    <source>
        <dbReference type="HAMAP-Rule" id="MF_00306"/>
    </source>
</evidence>
<keyword evidence="9" id="KW-0963">Cytoplasm</keyword>
<accession>A0A1T0CTT1</accession>
<keyword evidence="7 9" id="KW-0687">Ribonucleoprotein</keyword>
<dbReference type="PANTHER" id="PTHR11564">
    <property type="entry name" value="SIGNAL RECOGNITION PARTICLE 54K PROTEIN SRP54"/>
    <property type="match status" value="1"/>
</dbReference>
<keyword evidence="3 9" id="KW-0378">Hydrolase</keyword>
<sequence>MFDTLTERLSGSLRNIAGTGQLTEDNIKDTLREVRMALLEADVALPVARDFVAKVKEQALGQDVLKELAPGQAFVKIVYDELTEMMGSANQSLEMTGKPPMVYLLAGLQGAGKTTTAGKLAKFLQEKQGKKVMLVSADVYRPAAIKQLEQVAGQVKASFVPSSVDEKPIDIARRAINEAKLQYQDILIIDTAGRLHIDDEMMDEIKELTAAVNPVETLFVVDAMTGQDAANTAKAFNDALPLTGVILTKTDGDARGGAALSVRAITGKPIKFLGRGEKLEALELFHPERIAQRILGMGDVLSLVEEVEAKIDREKAEQMAKKMQKGGEFDLEDLLTQFQQMKNLGGMAGFLDKMPGLGGADIQKAMAEAKPEEKVKEMEALIHSMTPFERQNPDKITPSRKRRIAAGSGKQIQDVNRLLKQHKQMAKMMKMISRPDGIGKMMKAVQGLTRGMSGGGPLFGNKGGDANQAVNMAEMQKSMQDLGLNPNDLPSMEEMQKKMQEMGGQLPPQFKKRF</sequence>
<dbReference type="InterPro" id="IPR000897">
    <property type="entry name" value="SRP54_GTPase_dom"/>
</dbReference>
<gene>
    <name evidence="9" type="primary">ffh</name>
    <name evidence="11" type="ORF">B0680_02865</name>
</gene>
<dbReference type="InterPro" id="IPR022941">
    <property type="entry name" value="SRP54"/>
</dbReference>
<evidence type="ECO:0000256" key="3">
    <source>
        <dbReference type="ARBA" id="ARBA00022801"/>
    </source>
</evidence>
<feature type="binding site" evidence="9">
    <location>
        <begin position="248"/>
        <end position="251"/>
    </location>
    <ligand>
        <name>GTP</name>
        <dbReference type="ChEBI" id="CHEBI:37565"/>
    </ligand>
</feature>
<dbReference type="NCBIfam" id="TIGR00959">
    <property type="entry name" value="ffh"/>
    <property type="match status" value="1"/>
</dbReference>
<protein>
    <recommendedName>
        <fullName evidence="9">Signal recognition particle protein</fullName>
        <ecNumber evidence="9">3.6.5.4</ecNumber>
    </recommendedName>
    <alternativeName>
        <fullName evidence="9">Fifty-four homolog</fullName>
    </alternativeName>
</protein>
<dbReference type="Pfam" id="PF02978">
    <property type="entry name" value="SRP_SPB"/>
    <property type="match status" value="1"/>
</dbReference>
<dbReference type="Gene3D" id="1.10.260.30">
    <property type="entry name" value="Signal recognition particle, SRP54 subunit, M-domain"/>
    <property type="match status" value="1"/>
</dbReference>
<dbReference type="SMART" id="SM00963">
    <property type="entry name" value="SRP54_N"/>
    <property type="match status" value="1"/>
</dbReference>
<dbReference type="CDD" id="cd18539">
    <property type="entry name" value="SRP_G"/>
    <property type="match status" value="1"/>
</dbReference>
<keyword evidence="2 9" id="KW-0547">Nucleotide-binding</keyword>
<name>A0A1T0CTT1_9GAMM</name>
<dbReference type="PROSITE" id="PS00300">
    <property type="entry name" value="SRP54"/>
    <property type="match status" value="1"/>
</dbReference>
<keyword evidence="5 9" id="KW-0342">GTP-binding</keyword>
<dbReference type="EC" id="3.6.5.4" evidence="9"/>
<dbReference type="EMBL" id="MUYU01000006">
    <property type="protein sequence ID" value="OOS25768.1"/>
    <property type="molecule type" value="Genomic_DNA"/>
</dbReference>
<dbReference type="InterPro" id="IPR036891">
    <property type="entry name" value="Signal_recog_part_SRP54_M_sf"/>
</dbReference>
<dbReference type="PANTHER" id="PTHR11564:SF5">
    <property type="entry name" value="SIGNAL RECOGNITION PARTICLE SUBUNIT SRP54"/>
    <property type="match status" value="1"/>
</dbReference>
<evidence type="ECO:0000259" key="10">
    <source>
        <dbReference type="PROSITE" id="PS00300"/>
    </source>
</evidence>
<evidence type="ECO:0000256" key="7">
    <source>
        <dbReference type="ARBA" id="ARBA00023274"/>
    </source>
</evidence>
<keyword evidence="12" id="KW-1185">Reference proteome</keyword>
<feature type="binding site" evidence="9">
    <location>
        <begin position="190"/>
        <end position="194"/>
    </location>
    <ligand>
        <name>GTP</name>
        <dbReference type="ChEBI" id="CHEBI:37565"/>
    </ligand>
</feature>
<comment type="domain">
    <text evidence="9">Composed of three domains: the N-terminal N domain, which is responsible for interactions with the ribosome, the central G domain, which binds GTP, and the C-terminal M domain, which binds the RNA and the signal sequence of the RNC.</text>
</comment>
<evidence type="ECO:0000256" key="5">
    <source>
        <dbReference type="ARBA" id="ARBA00023134"/>
    </source>
</evidence>
<evidence type="ECO:0000256" key="2">
    <source>
        <dbReference type="ARBA" id="ARBA00022741"/>
    </source>
</evidence>
<comment type="similarity">
    <text evidence="1 9">Belongs to the GTP-binding SRP family. SRP54 subfamily.</text>
</comment>
<dbReference type="STRING" id="470453.B0680_02865"/>
<keyword evidence="6 9" id="KW-0733">Signal recognition particle</keyword>
<proteinExistence type="inferred from homology"/>
<dbReference type="AlphaFoldDB" id="A0A1T0CTT1"/>
<evidence type="ECO:0000313" key="11">
    <source>
        <dbReference type="EMBL" id="OOS25768.1"/>
    </source>
</evidence>
<dbReference type="RefSeq" id="WP_078253557.1">
    <property type="nucleotide sequence ID" value="NZ_MUYU01000006.1"/>
</dbReference>
<evidence type="ECO:0000256" key="1">
    <source>
        <dbReference type="ARBA" id="ARBA00005450"/>
    </source>
</evidence>
<dbReference type="Proteomes" id="UP000189800">
    <property type="component" value="Unassembled WGS sequence"/>
</dbReference>
<dbReference type="InterPro" id="IPR003593">
    <property type="entry name" value="AAA+_ATPase"/>
</dbReference>
<dbReference type="Gene3D" id="3.40.50.300">
    <property type="entry name" value="P-loop containing nucleotide triphosphate hydrolases"/>
    <property type="match status" value="1"/>
</dbReference>
<dbReference type="InterPro" id="IPR004125">
    <property type="entry name" value="Signal_recog_particle_SRP54_M"/>
</dbReference>
<dbReference type="SMART" id="SM00962">
    <property type="entry name" value="SRP54"/>
    <property type="match status" value="1"/>
</dbReference>
<feature type="binding site" evidence="9">
    <location>
        <begin position="107"/>
        <end position="114"/>
    </location>
    <ligand>
        <name>GTP</name>
        <dbReference type="ChEBI" id="CHEBI:37565"/>
    </ligand>
</feature>
<dbReference type="SUPFAM" id="SSF52540">
    <property type="entry name" value="P-loop containing nucleoside triphosphate hydrolases"/>
    <property type="match status" value="1"/>
</dbReference>
<keyword evidence="4 9" id="KW-0694">RNA-binding</keyword>
<dbReference type="InterPro" id="IPR013822">
    <property type="entry name" value="Signal_recog_particl_SRP54_hlx"/>
</dbReference>
<evidence type="ECO:0000256" key="4">
    <source>
        <dbReference type="ARBA" id="ARBA00022884"/>
    </source>
</evidence>
<dbReference type="InterPro" id="IPR004780">
    <property type="entry name" value="SRP"/>
</dbReference>
<dbReference type="GO" id="GO:0003924">
    <property type="term" value="F:GTPase activity"/>
    <property type="evidence" value="ECO:0007669"/>
    <property type="project" value="UniProtKB-UniRule"/>
</dbReference>
<dbReference type="GO" id="GO:0006614">
    <property type="term" value="P:SRP-dependent cotranslational protein targeting to membrane"/>
    <property type="evidence" value="ECO:0007669"/>
    <property type="project" value="InterPro"/>
</dbReference>
<dbReference type="Gene3D" id="1.20.120.140">
    <property type="entry name" value="Signal recognition particle SRP54, nucleotide-binding domain"/>
    <property type="match status" value="1"/>
</dbReference>
<comment type="caution">
    <text evidence="11">The sequence shown here is derived from an EMBL/GenBank/DDBJ whole genome shotgun (WGS) entry which is preliminary data.</text>
</comment>
<dbReference type="HAMAP" id="MF_00306">
    <property type="entry name" value="SRP54"/>
    <property type="match status" value="1"/>
</dbReference>
<comment type="subunit">
    <text evidence="9">Part of the signal recognition particle protein translocation system, which is composed of SRP and FtsY. SRP is a ribonucleoprotein composed of Ffh and a 4.5S RNA molecule.</text>
</comment>
<dbReference type="SUPFAM" id="SSF47446">
    <property type="entry name" value="Signal peptide-binding domain"/>
    <property type="match status" value="1"/>
</dbReference>
<dbReference type="Pfam" id="PF02881">
    <property type="entry name" value="SRP54_N"/>
    <property type="match status" value="1"/>
</dbReference>
<dbReference type="FunFam" id="3.40.50.300:FF:000022">
    <property type="entry name" value="Signal recognition particle 54 kDa subunit"/>
    <property type="match status" value="1"/>
</dbReference>
<organism evidence="11 12">
    <name type="scientific">Moraxella pluranimalium</name>
    <dbReference type="NCBI Taxonomy" id="470453"/>
    <lineage>
        <taxon>Bacteria</taxon>
        <taxon>Pseudomonadati</taxon>
        <taxon>Pseudomonadota</taxon>
        <taxon>Gammaproteobacteria</taxon>
        <taxon>Moraxellales</taxon>
        <taxon>Moraxellaceae</taxon>
        <taxon>Moraxella</taxon>
    </lineage>
</organism>
<dbReference type="OrthoDB" id="9804720at2"/>
<comment type="subcellular location">
    <subcellularLocation>
        <location evidence="9">Cytoplasm</location>
    </subcellularLocation>
    <text evidence="9">The SRP-RNC complex is targeted to the cytoplasmic membrane.</text>
</comment>
<dbReference type="GO" id="GO:0005525">
    <property type="term" value="F:GTP binding"/>
    <property type="evidence" value="ECO:0007669"/>
    <property type="project" value="UniProtKB-UniRule"/>
</dbReference>
<dbReference type="Pfam" id="PF00448">
    <property type="entry name" value="SRP54"/>
    <property type="match status" value="1"/>
</dbReference>
<dbReference type="InterPro" id="IPR027417">
    <property type="entry name" value="P-loop_NTPase"/>
</dbReference>
<evidence type="ECO:0000313" key="12">
    <source>
        <dbReference type="Proteomes" id="UP000189800"/>
    </source>
</evidence>
<evidence type="ECO:0000256" key="8">
    <source>
        <dbReference type="ARBA" id="ARBA00048027"/>
    </source>
</evidence>
<feature type="domain" description="SRP54-type proteins GTP-binding" evidence="10">
    <location>
        <begin position="269"/>
        <end position="282"/>
    </location>
</feature>
<reference evidence="11 12" key="1">
    <citation type="submission" date="2017-02" db="EMBL/GenBank/DDBJ databases">
        <title>Draft genome sequence of Moraxella pluranimalium CCUG 54913T type strain.</title>
        <authorList>
            <person name="Salva-Serra F."/>
            <person name="Engstrom-Jakobsson H."/>
            <person name="Thorell K."/>
            <person name="Jaen-Luchoro D."/>
            <person name="Gonzales-Siles L."/>
            <person name="Karlsson R."/>
            <person name="Yazdan S."/>
            <person name="Boulund F."/>
            <person name="Johnning A."/>
            <person name="Engstrand L."/>
            <person name="Kristiansson E."/>
            <person name="Moore E."/>
        </authorList>
    </citation>
    <scope>NUCLEOTIDE SEQUENCE [LARGE SCALE GENOMIC DNA]</scope>
    <source>
        <strain evidence="11 12">CCUG 54913</strain>
    </source>
</reference>
<dbReference type="SMART" id="SM00382">
    <property type="entry name" value="AAA"/>
    <property type="match status" value="1"/>
</dbReference>
<dbReference type="InterPro" id="IPR042101">
    <property type="entry name" value="SRP54_N_sf"/>
</dbReference>
<comment type="function">
    <text evidence="9">Involved in targeting and insertion of nascent membrane proteins into the cytoplasmic membrane. Binds to the hydrophobic signal sequence of the ribosome-nascent chain (RNC) as it emerges from the ribosomes. The SRP-RNC complex is then targeted to the cytoplasmic membrane where it interacts with the SRP receptor FtsY. Interaction with FtsY leads to the transfer of the RNC complex to the Sec translocase for insertion into the membrane, the hydrolysis of GTP by both Ffh and FtsY, and the dissociation of the SRP-FtsY complex into the individual components.</text>
</comment>
<evidence type="ECO:0000256" key="6">
    <source>
        <dbReference type="ARBA" id="ARBA00023135"/>
    </source>
</evidence>
<comment type="catalytic activity">
    <reaction evidence="8 9">
        <text>GTP + H2O = GDP + phosphate + H(+)</text>
        <dbReference type="Rhea" id="RHEA:19669"/>
        <dbReference type="ChEBI" id="CHEBI:15377"/>
        <dbReference type="ChEBI" id="CHEBI:15378"/>
        <dbReference type="ChEBI" id="CHEBI:37565"/>
        <dbReference type="ChEBI" id="CHEBI:43474"/>
        <dbReference type="ChEBI" id="CHEBI:58189"/>
        <dbReference type="EC" id="3.6.5.4"/>
    </reaction>
</comment>